<sequence length="103" mass="12226">MEEVVEVFNLLDNLKFSKEEEVEEKVYEDEKVRVLRTMSLDQVTDFMIQDEDEFVVLMEGKASIETDREVIEMKKGDFIFIEKGLRHKVIGQDKAVWFCLFVK</sequence>
<dbReference type="AlphaFoldDB" id="A0A133KI31"/>
<dbReference type="PATRIC" id="fig|33036.3.peg.266"/>
<dbReference type="Pfam" id="PF07883">
    <property type="entry name" value="Cupin_2"/>
    <property type="match status" value="1"/>
</dbReference>
<keyword evidence="3" id="KW-1185">Reference proteome</keyword>
<protein>
    <submittedName>
        <fullName evidence="2">Cupin domain protein</fullName>
    </submittedName>
</protein>
<evidence type="ECO:0000313" key="2">
    <source>
        <dbReference type="EMBL" id="KWZ79205.1"/>
    </source>
</evidence>
<accession>A0A133KI31</accession>
<dbReference type="Proteomes" id="UP000070383">
    <property type="component" value="Unassembled WGS sequence"/>
</dbReference>
<dbReference type="Gene3D" id="2.60.120.10">
    <property type="entry name" value="Jelly Rolls"/>
    <property type="match status" value="1"/>
</dbReference>
<dbReference type="InterPro" id="IPR011051">
    <property type="entry name" value="RmlC_Cupin_sf"/>
</dbReference>
<name>A0A133KI31_9FIRM</name>
<gene>
    <name evidence="2" type="ORF">HMPREF3200_00263</name>
</gene>
<comment type="caution">
    <text evidence="2">The sequence shown here is derived from an EMBL/GenBank/DDBJ whole genome shotgun (WGS) entry which is preliminary data.</text>
</comment>
<evidence type="ECO:0000313" key="3">
    <source>
        <dbReference type="Proteomes" id="UP000070383"/>
    </source>
</evidence>
<organism evidence="2 3">
    <name type="scientific">Anaerococcus tetradius</name>
    <dbReference type="NCBI Taxonomy" id="33036"/>
    <lineage>
        <taxon>Bacteria</taxon>
        <taxon>Bacillati</taxon>
        <taxon>Bacillota</taxon>
        <taxon>Tissierellia</taxon>
        <taxon>Tissierellales</taxon>
        <taxon>Peptoniphilaceae</taxon>
        <taxon>Anaerococcus</taxon>
    </lineage>
</organism>
<reference evidence="3" key="1">
    <citation type="submission" date="2016-01" db="EMBL/GenBank/DDBJ databases">
        <authorList>
            <person name="Mitreva M."/>
            <person name="Pepin K.H."/>
            <person name="Mihindukulasuriya K.A."/>
            <person name="Fulton R."/>
            <person name="Fronick C."/>
            <person name="O'Laughlin M."/>
            <person name="Miner T."/>
            <person name="Herter B."/>
            <person name="Rosa B.A."/>
            <person name="Cordes M."/>
            <person name="Tomlinson C."/>
            <person name="Wollam A."/>
            <person name="Palsikar V.B."/>
            <person name="Mardis E.R."/>
            <person name="Wilson R.K."/>
        </authorList>
    </citation>
    <scope>NUCLEOTIDE SEQUENCE [LARGE SCALE GENOMIC DNA]</scope>
    <source>
        <strain evidence="3">MJR8151</strain>
    </source>
</reference>
<evidence type="ECO:0000259" key="1">
    <source>
        <dbReference type="Pfam" id="PF07883"/>
    </source>
</evidence>
<dbReference type="InterPro" id="IPR014710">
    <property type="entry name" value="RmlC-like_jellyroll"/>
</dbReference>
<dbReference type="SUPFAM" id="SSF51182">
    <property type="entry name" value="RmlC-like cupins"/>
    <property type="match status" value="1"/>
</dbReference>
<feature type="domain" description="Cupin type-2" evidence="1">
    <location>
        <begin position="50"/>
        <end position="100"/>
    </location>
</feature>
<proteinExistence type="predicted"/>
<dbReference type="EMBL" id="LRPM01000005">
    <property type="protein sequence ID" value="KWZ79205.1"/>
    <property type="molecule type" value="Genomic_DNA"/>
</dbReference>
<dbReference type="InterPro" id="IPR013096">
    <property type="entry name" value="Cupin_2"/>
</dbReference>
<dbReference type="STRING" id="33036.HMPREF3200_00263"/>